<sequence length="242" mass="24833">MHLLLVFVLIAFTTIGLLHFINRLAPALGLGIHAIDRGAPAPAAPIAAGLTIAATLHLALPVFNLPHEWHSLYVGILLYLTLGLLADILTLSAAAKFVGSTCILALVPVTSTLTILDVMRYWTDPAVRANLPAFLASLVAGAVALQLFALAIRTSALGGTLAVITLAALLVLAKGVGDQTALHFSAGALGITAALVGHNLARNPVSSANGALQASLGNSGSLVLGVIVLWLALRLGDQVFET</sequence>
<feature type="transmembrane region" description="Helical" evidence="1">
    <location>
        <begin position="212"/>
        <end position="233"/>
    </location>
</feature>
<feature type="transmembrane region" description="Helical" evidence="1">
    <location>
        <begin position="72"/>
        <end position="91"/>
    </location>
</feature>
<feature type="transmembrane region" description="Helical" evidence="1">
    <location>
        <begin position="180"/>
        <end position="200"/>
    </location>
</feature>
<keyword evidence="1" id="KW-0472">Membrane</keyword>
<evidence type="ECO:0000313" key="2">
    <source>
        <dbReference type="EMBL" id="MFD1263974.1"/>
    </source>
</evidence>
<reference evidence="3" key="1">
    <citation type="journal article" date="2019" name="Int. J. Syst. Evol. Microbiol.">
        <title>The Global Catalogue of Microorganisms (GCM) 10K type strain sequencing project: providing services to taxonomists for standard genome sequencing and annotation.</title>
        <authorList>
            <consortium name="The Broad Institute Genomics Platform"/>
            <consortium name="The Broad Institute Genome Sequencing Center for Infectious Disease"/>
            <person name="Wu L."/>
            <person name="Ma J."/>
        </authorList>
    </citation>
    <scope>NUCLEOTIDE SEQUENCE [LARGE SCALE GENOMIC DNA]</scope>
    <source>
        <strain evidence="3">CCUG 48884</strain>
    </source>
</reference>
<name>A0ABW3WFS6_9RHOO</name>
<feature type="transmembrane region" description="Helical" evidence="1">
    <location>
        <begin position="97"/>
        <end position="119"/>
    </location>
</feature>
<keyword evidence="3" id="KW-1185">Reference proteome</keyword>
<accession>A0ABW3WFS6</accession>
<comment type="caution">
    <text evidence="2">The sequence shown here is derived from an EMBL/GenBank/DDBJ whole genome shotgun (WGS) entry which is preliminary data.</text>
</comment>
<feature type="transmembrane region" description="Helical" evidence="1">
    <location>
        <begin position="41"/>
        <end position="60"/>
    </location>
</feature>
<dbReference type="Proteomes" id="UP001597158">
    <property type="component" value="Unassembled WGS sequence"/>
</dbReference>
<keyword evidence="1" id="KW-1133">Transmembrane helix</keyword>
<feature type="transmembrane region" description="Helical" evidence="1">
    <location>
        <begin position="131"/>
        <end position="150"/>
    </location>
</feature>
<keyword evidence="1" id="KW-0812">Transmembrane</keyword>
<organism evidence="2 3">
    <name type="scientific">Thauera mechernichensis</name>
    <dbReference type="NCBI Taxonomy" id="82788"/>
    <lineage>
        <taxon>Bacteria</taxon>
        <taxon>Pseudomonadati</taxon>
        <taxon>Pseudomonadota</taxon>
        <taxon>Betaproteobacteria</taxon>
        <taxon>Rhodocyclales</taxon>
        <taxon>Zoogloeaceae</taxon>
        <taxon>Thauera</taxon>
    </lineage>
</organism>
<dbReference type="EMBL" id="JBHTMC010000020">
    <property type="protein sequence ID" value="MFD1263974.1"/>
    <property type="molecule type" value="Genomic_DNA"/>
</dbReference>
<evidence type="ECO:0000256" key="1">
    <source>
        <dbReference type="SAM" id="Phobius"/>
    </source>
</evidence>
<feature type="transmembrane region" description="Helical" evidence="1">
    <location>
        <begin position="156"/>
        <end position="173"/>
    </location>
</feature>
<protein>
    <submittedName>
        <fullName evidence="2">Uncharacterized protein</fullName>
    </submittedName>
</protein>
<proteinExistence type="predicted"/>
<gene>
    <name evidence="2" type="ORF">ACFQ4M_10290</name>
</gene>
<dbReference type="RefSeq" id="WP_277832488.1">
    <property type="nucleotide sequence ID" value="NZ_JARQZE010000005.1"/>
</dbReference>
<evidence type="ECO:0000313" key="3">
    <source>
        <dbReference type="Proteomes" id="UP001597158"/>
    </source>
</evidence>